<dbReference type="EMBL" id="CP114040">
    <property type="protein sequence ID" value="WAS90717.1"/>
    <property type="molecule type" value="Genomic_DNA"/>
</dbReference>
<dbReference type="Pfam" id="PF02954">
    <property type="entry name" value="HTH_8"/>
    <property type="match status" value="1"/>
</dbReference>
<feature type="region of interest" description="Disordered" evidence="1">
    <location>
        <begin position="33"/>
        <end position="59"/>
    </location>
</feature>
<evidence type="ECO:0000313" key="4">
    <source>
        <dbReference type="Proteomes" id="UP001164459"/>
    </source>
</evidence>
<evidence type="ECO:0000313" key="3">
    <source>
        <dbReference type="EMBL" id="WAS90717.1"/>
    </source>
</evidence>
<reference evidence="3" key="1">
    <citation type="submission" date="2022-11" db="EMBL/GenBank/DDBJ databases">
        <title>Minimal conservation of predation-associated metabolite biosynthetic gene clusters underscores biosynthetic potential of Myxococcota including descriptions for ten novel species: Archangium lansinium sp. nov., Myxococcus landrumus sp. nov., Nannocystis bai.</title>
        <authorList>
            <person name="Ahearne A."/>
            <person name="Stevens C."/>
            <person name="Dowd S."/>
        </authorList>
    </citation>
    <scope>NUCLEOTIDE SEQUENCE</scope>
    <source>
        <strain evidence="3">Fl3</strain>
    </source>
</reference>
<gene>
    <name evidence="3" type="ORF">O0S08_31405</name>
</gene>
<dbReference type="Gene3D" id="1.10.10.60">
    <property type="entry name" value="Homeodomain-like"/>
    <property type="match status" value="1"/>
</dbReference>
<accession>A0ABY7GUS6</accession>
<name>A0ABY7GUS6_9BACT</name>
<protein>
    <recommendedName>
        <fullName evidence="2">DNA binding HTH domain-containing protein</fullName>
    </recommendedName>
</protein>
<organism evidence="3 4">
    <name type="scientific">Nannocystis punicea</name>
    <dbReference type="NCBI Taxonomy" id="2995304"/>
    <lineage>
        <taxon>Bacteria</taxon>
        <taxon>Pseudomonadati</taxon>
        <taxon>Myxococcota</taxon>
        <taxon>Polyangia</taxon>
        <taxon>Nannocystales</taxon>
        <taxon>Nannocystaceae</taxon>
        <taxon>Nannocystis</taxon>
    </lineage>
</organism>
<dbReference type="InterPro" id="IPR009057">
    <property type="entry name" value="Homeodomain-like_sf"/>
</dbReference>
<sequence length="118" mass="12638">MQYASTPHPPLQGAEVATQIIREWAAEGLLPGRARRARARESAEPPADSQQSTAGVGGPIVLDSYNLEAAERRLCERALAAAGSLVHAAAALGITRHSLKRRIVKLGIAWPRDDEARP</sequence>
<dbReference type="InterPro" id="IPR002197">
    <property type="entry name" value="HTH_Fis"/>
</dbReference>
<dbReference type="RefSeq" id="WP_269033044.1">
    <property type="nucleotide sequence ID" value="NZ_CP114040.1"/>
</dbReference>
<dbReference type="SUPFAM" id="SSF46689">
    <property type="entry name" value="Homeodomain-like"/>
    <property type="match status" value="1"/>
</dbReference>
<proteinExistence type="predicted"/>
<evidence type="ECO:0000259" key="2">
    <source>
        <dbReference type="Pfam" id="PF02954"/>
    </source>
</evidence>
<feature type="domain" description="DNA binding HTH" evidence="2">
    <location>
        <begin position="67"/>
        <end position="105"/>
    </location>
</feature>
<dbReference type="Proteomes" id="UP001164459">
    <property type="component" value="Chromosome"/>
</dbReference>
<evidence type="ECO:0000256" key="1">
    <source>
        <dbReference type="SAM" id="MobiDB-lite"/>
    </source>
</evidence>
<keyword evidence="4" id="KW-1185">Reference proteome</keyword>